<proteinExistence type="predicted"/>
<organism evidence="2 3">
    <name type="scientific">Paracoccidioides lutzii (strain ATCC MYA-826 / Pb01)</name>
    <name type="common">Paracoccidioides brasiliensis</name>
    <dbReference type="NCBI Taxonomy" id="502779"/>
    <lineage>
        <taxon>Eukaryota</taxon>
        <taxon>Fungi</taxon>
        <taxon>Dikarya</taxon>
        <taxon>Ascomycota</taxon>
        <taxon>Pezizomycotina</taxon>
        <taxon>Eurotiomycetes</taxon>
        <taxon>Eurotiomycetidae</taxon>
        <taxon>Onygenales</taxon>
        <taxon>Ajellomycetaceae</taxon>
        <taxon>Paracoccidioides</taxon>
    </lineage>
</organism>
<accession>C1H452</accession>
<evidence type="ECO:0000256" key="1">
    <source>
        <dbReference type="SAM" id="MobiDB-lite"/>
    </source>
</evidence>
<dbReference type="KEGG" id="pbl:PAAG_05545"/>
<dbReference type="HOGENOM" id="CLU_1586996_0_0_1"/>
<evidence type="ECO:0000313" key="3">
    <source>
        <dbReference type="Proteomes" id="UP000002059"/>
    </source>
</evidence>
<name>C1H452_PARBA</name>
<sequence>MGDAKVYQGRPAEEDILENAAGEDTAQENWIVPDLPQETPILAVDGFSLPHFSNNFNESMLSSQNLSLVPVFFATGQPPKEWSGDTRRISALSDIHAAVAGRIFEINEIFRLIQSVIDIVNAVYSLSSSYSPSLNQHNDQTSTSRNPHVPPTSHSHVPDRASFLLILS</sequence>
<dbReference type="AlphaFoldDB" id="C1H452"/>
<reference evidence="2 3" key="1">
    <citation type="journal article" date="2011" name="PLoS Genet.">
        <title>Comparative genomic analysis of human fungal pathogens causing paracoccidioidomycosis.</title>
        <authorList>
            <person name="Desjardins C.A."/>
            <person name="Champion M.D."/>
            <person name="Holder J.W."/>
            <person name="Muszewska A."/>
            <person name="Goldberg J."/>
            <person name="Bailao A.M."/>
            <person name="Brigido M.M."/>
            <person name="Ferreira M.E."/>
            <person name="Garcia A.M."/>
            <person name="Grynberg M."/>
            <person name="Gujja S."/>
            <person name="Heiman D.I."/>
            <person name="Henn M.R."/>
            <person name="Kodira C.D."/>
            <person name="Leon-Narvaez H."/>
            <person name="Longo L.V."/>
            <person name="Ma L.J."/>
            <person name="Malavazi I."/>
            <person name="Matsuo A.L."/>
            <person name="Morais F.V."/>
            <person name="Pereira M."/>
            <person name="Rodriguez-Brito S."/>
            <person name="Sakthikumar S."/>
            <person name="Salem-Izacc S.M."/>
            <person name="Sykes S.M."/>
            <person name="Teixeira M.M."/>
            <person name="Vallejo M.C."/>
            <person name="Walter M.E."/>
            <person name="Yandava C."/>
            <person name="Young S."/>
            <person name="Zeng Q."/>
            <person name="Zucker J."/>
            <person name="Felipe M.S."/>
            <person name="Goldman G.H."/>
            <person name="Haas B.J."/>
            <person name="McEwen J.G."/>
            <person name="Nino-Vega G."/>
            <person name="Puccia R."/>
            <person name="San-Blas G."/>
            <person name="Soares C.M."/>
            <person name="Birren B.W."/>
            <person name="Cuomo C.A."/>
        </authorList>
    </citation>
    <scope>NUCLEOTIDE SEQUENCE [LARGE SCALE GENOMIC DNA]</scope>
    <source>
        <strain evidence="3">ATCC MYA-826 / Pb01</strain>
    </source>
</reference>
<dbReference type="GeneID" id="9095794"/>
<keyword evidence="3" id="KW-1185">Reference proteome</keyword>
<dbReference type="EMBL" id="KN294005">
    <property type="protein sequence ID" value="EEH34496.1"/>
    <property type="molecule type" value="Genomic_DNA"/>
</dbReference>
<protein>
    <submittedName>
        <fullName evidence="2">Uncharacterized protein</fullName>
    </submittedName>
</protein>
<gene>
    <name evidence="2" type="ORF">PAAG_05545</name>
</gene>
<evidence type="ECO:0000313" key="2">
    <source>
        <dbReference type="EMBL" id="EEH34496.1"/>
    </source>
</evidence>
<dbReference type="VEuPathDB" id="FungiDB:PAAG_05545"/>
<dbReference type="RefSeq" id="XP_002792816.1">
    <property type="nucleotide sequence ID" value="XM_002792770.1"/>
</dbReference>
<feature type="compositionally biased region" description="Polar residues" evidence="1">
    <location>
        <begin position="135"/>
        <end position="146"/>
    </location>
</feature>
<dbReference type="Proteomes" id="UP000002059">
    <property type="component" value="Partially assembled WGS sequence"/>
</dbReference>
<feature type="region of interest" description="Disordered" evidence="1">
    <location>
        <begin position="134"/>
        <end position="157"/>
    </location>
</feature>